<keyword evidence="2 4" id="KW-0547">Nucleotide-binding</keyword>
<dbReference type="PANTHER" id="PTHR45697">
    <property type="entry name" value="ADP-RIBOSYLATION FACTOR-LIKE PROTEIN 2-RELATED"/>
    <property type="match status" value="1"/>
</dbReference>
<comment type="caution">
    <text evidence="7">The sequence shown here is derived from an EMBL/GenBank/DDBJ whole genome shotgun (WGS) entry which is preliminary data.</text>
</comment>
<comment type="similarity">
    <text evidence="1 6">Belongs to the small GTPase superfamily. Arf family.</text>
</comment>
<evidence type="ECO:0000313" key="7">
    <source>
        <dbReference type="EMBL" id="GFR46895.1"/>
    </source>
</evidence>
<dbReference type="Proteomes" id="UP001054857">
    <property type="component" value="Unassembled WGS sequence"/>
</dbReference>
<dbReference type="Gene3D" id="3.40.50.300">
    <property type="entry name" value="P-loop containing nucleotide triphosphate hydrolases"/>
    <property type="match status" value="1"/>
</dbReference>
<dbReference type="InterPro" id="IPR044612">
    <property type="entry name" value="ARL2/3"/>
</dbReference>
<sequence length="178" mass="19474">MGFLHKLLKKLGLVKTKVGLLILGLSNSGKSTVVARLTKEPVEDVAPTVGFAVESVKIEGLAVTMFDMSGNQRYHELWQHYYKDTTAIMFVLDSADRARFAEADAVLQEVLHAETLKRVPMLFLCNKMDLALAASPDEVAQALHLPAASAARAFQLQPCSALEGKGIKEGTQWLLDHV</sequence>
<feature type="binding site" evidence="4">
    <location>
        <begin position="24"/>
        <end position="31"/>
    </location>
    <ligand>
        <name>GTP</name>
        <dbReference type="ChEBI" id="CHEBI:37565"/>
    </ligand>
</feature>
<feature type="binding site" evidence="5">
    <location>
        <position position="31"/>
    </location>
    <ligand>
        <name>Mg(2+)</name>
        <dbReference type="ChEBI" id="CHEBI:18420"/>
    </ligand>
</feature>
<evidence type="ECO:0000256" key="4">
    <source>
        <dbReference type="PIRSR" id="PIRSR606689-1"/>
    </source>
</evidence>
<evidence type="ECO:0000313" key="8">
    <source>
        <dbReference type="Proteomes" id="UP001054857"/>
    </source>
</evidence>
<dbReference type="SUPFAM" id="SSF52540">
    <property type="entry name" value="P-loop containing nucleoside triphosphate hydrolases"/>
    <property type="match status" value="1"/>
</dbReference>
<dbReference type="GO" id="GO:0003924">
    <property type="term" value="F:GTPase activity"/>
    <property type="evidence" value="ECO:0007669"/>
    <property type="project" value="InterPro"/>
</dbReference>
<feature type="binding site" evidence="4">
    <location>
        <position position="70"/>
    </location>
    <ligand>
        <name>GTP</name>
        <dbReference type="ChEBI" id="CHEBI:37565"/>
    </ligand>
</feature>
<proteinExistence type="inferred from homology"/>
<accession>A0AAD3HNJ7</accession>
<protein>
    <recommendedName>
        <fullName evidence="9">ADP-ribosylation factor-like protein 6</fullName>
    </recommendedName>
</protein>
<keyword evidence="8" id="KW-1185">Reference proteome</keyword>
<dbReference type="SMART" id="SM00177">
    <property type="entry name" value="ARF"/>
    <property type="match status" value="1"/>
</dbReference>
<reference evidence="7 8" key="1">
    <citation type="journal article" date="2021" name="Sci. Rep.">
        <title>Genome sequencing of the multicellular alga Astrephomene provides insights into convergent evolution of germ-soma differentiation.</title>
        <authorList>
            <person name="Yamashita S."/>
            <person name="Yamamoto K."/>
            <person name="Matsuzaki R."/>
            <person name="Suzuki S."/>
            <person name="Yamaguchi H."/>
            <person name="Hirooka S."/>
            <person name="Minakuchi Y."/>
            <person name="Miyagishima S."/>
            <person name="Kawachi M."/>
            <person name="Toyoda A."/>
            <person name="Nozaki H."/>
        </authorList>
    </citation>
    <scope>NUCLEOTIDE SEQUENCE [LARGE SCALE GENOMIC DNA]</scope>
    <source>
        <strain evidence="7 8">NIES-4017</strain>
    </source>
</reference>
<evidence type="ECO:0000256" key="1">
    <source>
        <dbReference type="ARBA" id="ARBA00010290"/>
    </source>
</evidence>
<dbReference type="InterPro" id="IPR006689">
    <property type="entry name" value="Small_GTPase_ARF/SAR"/>
</dbReference>
<dbReference type="Pfam" id="PF00025">
    <property type="entry name" value="Arf"/>
    <property type="match status" value="1"/>
</dbReference>
<evidence type="ECO:0000256" key="5">
    <source>
        <dbReference type="PIRSR" id="PIRSR606689-2"/>
    </source>
</evidence>
<evidence type="ECO:0000256" key="2">
    <source>
        <dbReference type="ARBA" id="ARBA00022741"/>
    </source>
</evidence>
<dbReference type="InterPro" id="IPR027417">
    <property type="entry name" value="P-loop_NTPase"/>
</dbReference>
<dbReference type="AlphaFoldDB" id="A0AAD3HNJ7"/>
<feature type="binding site" evidence="4">
    <location>
        <begin position="126"/>
        <end position="129"/>
    </location>
    <ligand>
        <name>GTP</name>
        <dbReference type="ChEBI" id="CHEBI:37565"/>
    </ligand>
</feature>
<evidence type="ECO:0000256" key="6">
    <source>
        <dbReference type="RuleBase" id="RU003925"/>
    </source>
</evidence>
<keyword evidence="5" id="KW-0479">Metal-binding</keyword>
<dbReference type="SMART" id="SM00175">
    <property type="entry name" value="RAB"/>
    <property type="match status" value="1"/>
</dbReference>
<gene>
    <name evidence="7" type="ORF">Agub_g8539</name>
</gene>
<evidence type="ECO:0008006" key="9">
    <source>
        <dbReference type="Google" id="ProtNLM"/>
    </source>
</evidence>
<dbReference type="CDD" id="cd00878">
    <property type="entry name" value="Arf_Arl"/>
    <property type="match status" value="1"/>
</dbReference>
<dbReference type="InterPro" id="IPR005225">
    <property type="entry name" value="Small_GTP-bd"/>
</dbReference>
<dbReference type="FunFam" id="3.40.50.300:FF:001166">
    <property type="entry name" value="ADP-ribosylation factor D"/>
    <property type="match status" value="1"/>
</dbReference>
<dbReference type="SMART" id="SM00178">
    <property type="entry name" value="SAR"/>
    <property type="match status" value="1"/>
</dbReference>
<keyword evidence="5" id="KW-0460">Magnesium</keyword>
<dbReference type="PROSITE" id="PS51417">
    <property type="entry name" value="ARF"/>
    <property type="match status" value="1"/>
</dbReference>
<evidence type="ECO:0000256" key="3">
    <source>
        <dbReference type="ARBA" id="ARBA00023134"/>
    </source>
</evidence>
<feature type="binding site" evidence="5">
    <location>
        <position position="48"/>
    </location>
    <ligand>
        <name>Mg(2+)</name>
        <dbReference type="ChEBI" id="CHEBI:18420"/>
    </ligand>
</feature>
<dbReference type="EMBL" id="BMAR01000016">
    <property type="protein sequence ID" value="GFR46895.1"/>
    <property type="molecule type" value="Genomic_DNA"/>
</dbReference>
<dbReference type="GO" id="GO:0005525">
    <property type="term" value="F:GTP binding"/>
    <property type="evidence" value="ECO:0007669"/>
    <property type="project" value="UniProtKB-KW"/>
</dbReference>
<dbReference type="GO" id="GO:0046872">
    <property type="term" value="F:metal ion binding"/>
    <property type="evidence" value="ECO:0007669"/>
    <property type="project" value="UniProtKB-KW"/>
</dbReference>
<dbReference type="NCBIfam" id="TIGR00231">
    <property type="entry name" value="small_GTP"/>
    <property type="match status" value="1"/>
</dbReference>
<organism evidence="7 8">
    <name type="scientific">Astrephomene gubernaculifera</name>
    <dbReference type="NCBI Taxonomy" id="47775"/>
    <lineage>
        <taxon>Eukaryota</taxon>
        <taxon>Viridiplantae</taxon>
        <taxon>Chlorophyta</taxon>
        <taxon>core chlorophytes</taxon>
        <taxon>Chlorophyceae</taxon>
        <taxon>CS clade</taxon>
        <taxon>Chlamydomonadales</taxon>
        <taxon>Astrephomenaceae</taxon>
        <taxon>Astrephomene</taxon>
    </lineage>
</organism>
<keyword evidence="3 4" id="KW-0342">GTP-binding</keyword>
<dbReference type="PRINTS" id="PR00328">
    <property type="entry name" value="SAR1GTPBP"/>
</dbReference>
<name>A0AAD3HNJ7_9CHLO</name>